<feature type="signal peptide" evidence="1">
    <location>
        <begin position="1"/>
        <end position="22"/>
    </location>
</feature>
<evidence type="ECO:0000256" key="1">
    <source>
        <dbReference type="SAM" id="SignalP"/>
    </source>
</evidence>
<feature type="chain" id="PRO_5029701678" evidence="1">
    <location>
        <begin position="23"/>
        <end position="113"/>
    </location>
</feature>
<proteinExistence type="predicted"/>
<sequence length="113" mass="12889">MVKKSLYFFACLSLVFISLVKADEQISGPSSEEENLTDEQLNNFKDAVDKGIVEKHITCENHEEFCKREEGNIKDKKKSTCRIILANYLCKGPQNLDTMKVVVDKLMKLADDE</sequence>
<reference evidence="2" key="1">
    <citation type="submission" date="2021-01" db="UniProtKB">
        <authorList>
            <consortium name="EnsemblMetazoa"/>
        </authorList>
    </citation>
    <scope>IDENTIFICATION</scope>
</reference>
<organism evidence="2 3">
    <name type="scientific">Nasonia vitripennis</name>
    <name type="common">Parasitic wasp</name>
    <dbReference type="NCBI Taxonomy" id="7425"/>
    <lineage>
        <taxon>Eukaryota</taxon>
        <taxon>Metazoa</taxon>
        <taxon>Ecdysozoa</taxon>
        <taxon>Arthropoda</taxon>
        <taxon>Hexapoda</taxon>
        <taxon>Insecta</taxon>
        <taxon>Pterygota</taxon>
        <taxon>Neoptera</taxon>
        <taxon>Endopterygota</taxon>
        <taxon>Hymenoptera</taxon>
        <taxon>Apocrita</taxon>
        <taxon>Proctotrupomorpha</taxon>
        <taxon>Chalcidoidea</taxon>
        <taxon>Pteromalidae</taxon>
        <taxon>Pteromalinae</taxon>
        <taxon>Nasonia</taxon>
    </lineage>
</organism>
<dbReference type="RefSeq" id="XP_008210711.1">
    <property type="nucleotide sequence ID" value="XM_008212489.2"/>
</dbReference>
<protein>
    <submittedName>
        <fullName evidence="2">Uncharacterized protein</fullName>
    </submittedName>
</protein>
<name>A0A7M7HCZ6_NASVI</name>
<dbReference type="EnsemblMetazoa" id="XM_008212489">
    <property type="protein sequence ID" value="XP_008210711"/>
    <property type="gene ID" value="LOC100680379"/>
</dbReference>
<keyword evidence="1" id="KW-0732">Signal</keyword>
<dbReference type="InParanoid" id="A0A7M7HCZ6"/>
<keyword evidence="3" id="KW-1185">Reference proteome</keyword>
<dbReference type="SMR" id="A0A7M7HCZ6"/>
<dbReference type="AlphaFoldDB" id="A0A7M7HCZ6"/>
<dbReference type="Proteomes" id="UP000002358">
    <property type="component" value="Chromosome 3"/>
</dbReference>
<dbReference type="GeneID" id="100680379"/>
<accession>A0A7M7HCZ6</accession>
<dbReference type="KEGG" id="nvi:100680379"/>
<evidence type="ECO:0000313" key="2">
    <source>
        <dbReference type="EnsemblMetazoa" id="XP_008210711"/>
    </source>
</evidence>
<evidence type="ECO:0000313" key="3">
    <source>
        <dbReference type="Proteomes" id="UP000002358"/>
    </source>
</evidence>